<dbReference type="Proteomes" id="UP000636888">
    <property type="component" value="Unassembled WGS sequence"/>
</dbReference>
<organism evidence="2 3">
    <name type="scientific">Geomesophilobacter sediminis</name>
    <dbReference type="NCBI Taxonomy" id="2798584"/>
    <lineage>
        <taxon>Bacteria</taxon>
        <taxon>Pseudomonadati</taxon>
        <taxon>Thermodesulfobacteriota</taxon>
        <taxon>Desulfuromonadia</taxon>
        <taxon>Geobacterales</taxon>
        <taxon>Geobacteraceae</taxon>
        <taxon>Geomesophilobacter</taxon>
    </lineage>
</organism>
<evidence type="ECO:0000256" key="1">
    <source>
        <dbReference type="SAM" id="Phobius"/>
    </source>
</evidence>
<dbReference type="EMBL" id="JAEMHM010000008">
    <property type="protein sequence ID" value="MBJ6725300.1"/>
    <property type="molecule type" value="Genomic_DNA"/>
</dbReference>
<dbReference type="AlphaFoldDB" id="A0A8J7JLV5"/>
<sequence>MAQPEGEAKRKKKRSPVSKYLNLVFRVGHVAVGGVLFGGMFWGEPFSLMVRWHWFTVATGFLLIAAGIFSSRHWIYQGRGVLALFHLALAWVVHAFPAQVPAALMAIVVSGVVGSHLPGDIRHYSLVHRCRID</sequence>
<feature type="transmembrane region" description="Helical" evidence="1">
    <location>
        <begin position="52"/>
        <end position="69"/>
    </location>
</feature>
<comment type="caution">
    <text evidence="2">The sequence shown here is derived from an EMBL/GenBank/DDBJ whole genome shotgun (WGS) entry which is preliminary data.</text>
</comment>
<evidence type="ECO:0000313" key="3">
    <source>
        <dbReference type="Proteomes" id="UP000636888"/>
    </source>
</evidence>
<protein>
    <submittedName>
        <fullName evidence="2">Uncharacterized protein</fullName>
    </submittedName>
</protein>
<reference evidence="2" key="1">
    <citation type="submission" date="2020-12" db="EMBL/GenBank/DDBJ databases">
        <title>Geomonas sp. Red875, isolated from river sediment.</title>
        <authorList>
            <person name="Xu Z."/>
            <person name="Zhang Z."/>
            <person name="Masuda Y."/>
            <person name="Itoh H."/>
            <person name="Senoo K."/>
        </authorList>
    </citation>
    <scope>NUCLEOTIDE SEQUENCE</scope>
    <source>
        <strain evidence="2">Red875</strain>
    </source>
</reference>
<gene>
    <name evidence="2" type="ORF">JFN93_11315</name>
</gene>
<keyword evidence="3" id="KW-1185">Reference proteome</keyword>
<keyword evidence="1" id="KW-0812">Transmembrane</keyword>
<dbReference type="RefSeq" id="WP_199384187.1">
    <property type="nucleotide sequence ID" value="NZ_JAEMHM010000008.1"/>
</dbReference>
<accession>A0A8J7JLV5</accession>
<keyword evidence="1" id="KW-1133">Transmembrane helix</keyword>
<proteinExistence type="predicted"/>
<feature type="transmembrane region" description="Helical" evidence="1">
    <location>
        <begin position="20"/>
        <end position="40"/>
    </location>
</feature>
<keyword evidence="1" id="KW-0472">Membrane</keyword>
<name>A0A8J7JLV5_9BACT</name>
<evidence type="ECO:0000313" key="2">
    <source>
        <dbReference type="EMBL" id="MBJ6725300.1"/>
    </source>
</evidence>